<dbReference type="AlphaFoldDB" id="A0AA88I5F6"/>
<gene>
    <name evidence="9" type="ORF">QYM36_003915</name>
</gene>
<dbReference type="GO" id="GO:0000981">
    <property type="term" value="F:DNA-binding transcription factor activity, RNA polymerase II-specific"/>
    <property type="evidence" value="ECO:0007669"/>
    <property type="project" value="InterPro"/>
</dbReference>
<dbReference type="EMBL" id="JAVRJZ010000006">
    <property type="protein sequence ID" value="KAK2721759.1"/>
    <property type="molecule type" value="Genomic_DNA"/>
</dbReference>
<feature type="DNA-binding region" description="Homeobox" evidence="5">
    <location>
        <begin position="159"/>
        <end position="218"/>
    </location>
</feature>
<dbReference type="PROSITE" id="PS00027">
    <property type="entry name" value="HOMEOBOX_1"/>
    <property type="match status" value="1"/>
</dbReference>
<organism evidence="9 10">
    <name type="scientific">Artemia franciscana</name>
    <name type="common">Brine shrimp</name>
    <name type="synonym">Artemia sanfranciscana</name>
    <dbReference type="NCBI Taxonomy" id="6661"/>
    <lineage>
        <taxon>Eukaryota</taxon>
        <taxon>Metazoa</taxon>
        <taxon>Ecdysozoa</taxon>
        <taxon>Arthropoda</taxon>
        <taxon>Crustacea</taxon>
        <taxon>Branchiopoda</taxon>
        <taxon>Anostraca</taxon>
        <taxon>Artemiidae</taxon>
        <taxon>Artemia</taxon>
    </lineage>
</organism>
<evidence type="ECO:0000256" key="2">
    <source>
        <dbReference type="ARBA" id="ARBA00023125"/>
    </source>
</evidence>
<dbReference type="PROSITE" id="PS50071">
    <property type="entry name" value="HOMEOBOX_2"/>
    <property type="match status" value="1"/>
</dbReference>
<evidence type="ECO:0000313" key="10">
    <source>
        <dbReference type="Proteomes" id="UP001187531"/>
    </source>
</evidence>
<sequence>MATDSFRIDSLLGCKKSDDSSSERSDSELGRNSQTPNSSRQICLSPSYFESKEVILNDGLFLPERCGFQFQRNSYPLSFPESMQQTMTINDYRANPNFLDSSFLIHQQLQAAAVAMRGQTELQAAQLEWLTRSGIMYNRFSGDFTNHNAATTAALLGKARRPRTAFTSQQLLELENQFRQNKYLSRPKRFEVATALMLTETQVKIWFQNRRMKWKRSKKGHNESSSERKSKERVKTEENKSDSSSSSNQNCLENLSKATSDNNTQSTFIRIADAKGGSLPNSSVHSPSYIYPEPKEVRQAPHSNSSKIYNPFFV</sequence>
<dbReference type="PANTHER" id="PTHR24335:SF4">
    <property type="entry name" value="EXTRA-EXTRA"/>
    <property type="match status" value="1"/>
</dbReference>
<feature type="region of interest" description="Disordered" evidence="7">
    <location>
        <begin position="214"/>
        <end position="251"/>
    </location>
</feature>
<dbReference type="InterPro" id="IPR017970">
    <property type="entry name" value="Homeobox_CS"/>
</dbReference>
<feature type="region of interest" description="Disordered" evidence="7">
    <location>
        <begin position="1"/>
        <end position="40"/>
    </location>
</feature>
<dbReference type="GO" id="GO:0007417">
    <property type="term" value="P:central nervous system development"/>
    <property type="evidence" value="ECO:0007669"/>
    <property type="project" value="TreeGrafter"/>
</dbReference>
<comment type="caution">
    <text evidence="9">The sequence shown here is derived from an EMBL/GenBank/DDBJ whole genome shotgun (WGS) entry which is preliminary data.</text>
</comment>
<evidence type="ECO:0000256" key="1">
    <source>
        <dbReference type="ARBA" id="ARBA00004123"/>
    </source>
</evidence>
<dbReference type="InterPro" id="IPR042768">
    <property type="entry name" value="MNX1/Ceh-12"/>
</dbReference>
<evidence type="ECO:0000256" key="4">
    <source>
        <dbReference type="ARBA" id="ARBA00023242"/>
    </source>
</evidence>
<keyword evidence="10" id="KW-1185">Reference proteome</keyword>
<dbReference type="PANTHER" id="PTHR24335">
    <property type="entry name" value="MOTOR NEURON AND PANCREAS HOMEOBOX PROTEIN"/>
    <property type="match status" value="1"/>
</dbReference>
<feature type="compositionally biased region" description="Polar residues" evidence="7">
    <location>
        <begin position="30"/>
        <end position="40"/>
    </location>
</feature>
<dbReference type="Gene3D" id="1.10.10.60">
    <property type="entry name" value="Homeodomain-like"/>
    <property type="match status" value="1"/>
</dbReference>
<dbReference type="Proteomes" id="UP001187531">
    <property type="component" value="Unassembled WGS sequence"/>
</dbReference>
<evidence type="ECO:0000256" key="5">
    <source>
        <dbReference type="PROSITE-ProRule" id="PRU00108"/>
    </source>
</evidence>
<reference evidence="9" key="1">
    <citation type="submission" date="2023-07" db="EMBL/GenBank/DDBJ databases">
        <title>Chromosome-level genome assembly of Artemia franciscana.</title>
        <authorList>
            <person name="Jo E."/>
        </authorList>
    </citation>
    <scope>NUCLEOTIDE SEQUENCE</scope>
    <source>
        <tissue evidence="9">Whole body</tissue>
    </source>
</reference>
<evidence type="ECO:0000259" key="8">
    <source>
        <dbReference type="PROSITE" id="PS50071"/>
    </source>
</evidence>
<dbReference type="CDD" id="cd00086">
    <property type="entry name" value="homeodomain"/>
    <property type="match status" value="1"/>
</dbReference>
<dbReference type="InterPro" id="IPR009057">
    <property type="entry name" value="Homeodomain-like_sf"/>
</dbReference>
<dbReference type="InterPro" id="IPR020479">
    <property type="entry name" value="HD_metazoa"/>
</dbReference>
<feature type="compositionally biased region" description="Basic and acidic residues" evidence="7">
    <location>
        <begin position="15"/>
        <end position="29"/>
    </location>
</feature>
<dbReference type="PRINTS" id="PR00024">
    <property type="entry name" value="HOMEOBOX"/>
</dbReference>
<dbReference type="GO" id="GO:0048812">
    <property type="term" value="P:neuron projection morphogenesis"/>
    <property type="evidence" value="ECO:0007669"/>
    <property type="project" value="TreeGrafter"/>
</dbReference>
<comment type="subcellular location">
    <subcellularLocation>
        <location evidence="1 5 6">Nucleus</location>
    </subcellularLocation>
</comment>
<name>A0AA88I5F6_ARTSF</name>
<accession>A0AA88I5F6</accession>
<evidence type="ECO:0000256" key="3">
    <source>
        <dbReference type="ARBA" id="ARBA00023155"/>
    </source>
</evidence>
<dbReference type="GO" id="GO:0005634">
    <property type="term" value="C:nucleus"/>
    <property type="evidence" value="ECO:0007669"/>
    <property type="project" value="UniProtKB-SubCell"/>
</dbReference>
<evidence type="ECO:0000313" key="9">
    <source>
        <dbReference type="EMBL" id="KAK2721759.1"/>
    </source>
</evidence>
<feature type="region of interest" description="Disordered" evidence="7">
    <location>
        <begin position="275"/>
        <end position="314"/>
    </location>
</feature>
<dbReference type="SMART" id="SM00389">
    <property type="entry name" value="HOX"/>
    <property type="match status" value="1"/>
</dbReference>
<evidence type="ECO:0000256" key="6">
    <source>
        <dbReference type="RuleBase" id="RU000682"/>
    </source>
</evidence>
<protein>
    <recommendedName>
        <fullName evidence="8">Homeobox domain-containing protein</fullName>
    </recommendedName>
</protein>
<evidence type="ECO:0000256" key="7">
    <source>
        <dbReference type="SAM" id="MobiDB-lite"/>
    </source>
</evidence>
<dbReference type="InterPro" id="IPR001356">
    <property type="entry name" value="HD"/>
</dbReference>
<keyword evidence="2 5" id="KW-0238">DNA-binding</keyword>
<dbReference type="GO" id="GO:1990837">
    <property type="term" value="F:sequence-specific double-stranded DNA binding"/>
    <property type="evidence" value="ECO:0007669"/>
    <property type="project" value="TreeGrafter"/>
</dbReference>
<dbReference type="Pfam" id="PF00046">
    <property type="entry name" value="Homeodomain"/>
    <property type="match status" value="1"/>
</dbReference>
<feature type="compositionally biased region" description="Basic and acidic residues" evidence="7">
    <location>
        <begin position="220"/>
        <end position="241"/>
    </location>
</feature>
<feature type="domain" description="Homeobox" evidence="8">
    <location>
        <begin position="157"/>
        <end position="217"/>
    </location>
</feature>
<keyword evidence="3 5" id="KW-0371">Homeobox</keyword>
<dbReference type="SUPFAM" id="SSF46689">
    <property type="entry name" value="Homeodomain-like"/>
    <property type="match status" value="1"/>
</dbReference>
<keyword evidence="4 5" id="KW-0539">Nucleus</keyword>
<proteinExistence type="predicted"/>